<dbReference type="EC" id="2.7.13.3" evidence="2"/>
<evidence type="ECO:0000256" key="8">
    <source>
        <dbReference type="ARBA" id="ARBA00023012"/>
    </source>
</evidence>
<keyword evidence="3" id="KW-0597">Phosphoprotein</keyword>
<keyword evidence="9" id="KW-0812">Transmembrane</keyword>
<dbReference type="RefSeq" id="WP_369142542.1">
    <property type="nucleotide sequence ID" value="NZ_CP163444.1"/>
</dbReference>
<name>A0AB39STK1_9ACTN</name>
<sequence length="437" mass="45838">MRQLRTWSARIGVGFSRACAVAAVGTVIPAVWAAAIALGVRWGPGNPWSWLAPVVIVAVGTLALSRPVCRAVRHLVARWTGTVVPAGYREAPPVTRMATGHWWNGFGYERTRRDALMDQKWRIRWNDPATLRDLRFTAILPLTAGLVACLPPTGAAAAVLGLGLGAGGTAGRLAGLLGLLTAVAVSPYAWRTIEPVAVRFLRPSSAMALAERVEELTVQRADMTNIQAAEIRRIERDLHDGAQARLVGLGLSLATAEKLMETDPERAKALMKEARAGATASLTELRELVRGINPPVLSDRGLVDAVRALALDSPLDVTVDADLAHRPDAPVESALYFAVAELLNNAVKHAGATRVRVSLTWGETGTGTGTGSGTGTGAGTAIVVAVEDDGRGGALVRDGGGLAGLRRRLAVFDGTLEIISPAGGPTRVTLEVPCASS</sequence>
<evidence type="ECO:0000256" key="9">
    <source>
        <dbReference type="SAM" id="Phobius"/>
    </source>
</evidence>
<dbReference type="SMART" id="SM00387">
    <property type="entry name" value="HATPase_c"/>
    <property type="match status" value="1"/>
</dbReference>
<reference evidence="11" key="1">
    <citation type="submission" date="2024-07" db="EMBL/GenBank/DDBJ databases">
        <authorList>
            <person name="Yu S.T."/>
        </authorList>
    </citation>
    <scope>NUCLEOTIDE SEQUENCE</scope>
    <source>
        <strain evidence="11">R44</strain>
    </source>
</reference>
<accession>A0AB39STK1</accession>
<dbReference type="AlphaFoldDB" id="A0AB39STK1"/>
<dbReference type="InterPro" id="IPR050482">
    <property type="entry name" value="Sensor_HK_TwoCompSys"/>
</dbReference>
<dbReference type="GO" id="GO:0005524">
    <property type="term" value="F:ATP binding"/>
    <property type="evidence" value="ECO:0007669"/>
    <property type="project" value="UniProtKB-KW"/>
</dbReference>
<keyword evidence="9" id="KW-0472">Membrane</keyword>
<feature type="transmembrane region" description="Helical" evidence="9">
    <location>
        <begin position="139"/>
        <end position="164"/>
    </location>
</feature>
<organism evidence="11">
    <name type="scientific">Streptomyces sp. R44</name>
    <dbReference type="NCBI Taxonomy" id="3238633"/>
    <lineage>
        <taxon>Bacteria</taxon>
        <taxon>Bacillati</taxon>
        <taxon>Actinomycetota</taxon>
        <taxon>Actinomycetes</taxon>
        <taxon>Kitasatosporales</taxon>
        <taxon>Streptomycetaceae</taxon>
        <taxon>Streptomyces</taxon>
    </lineage>
</organism>
<keyword evidence="8" id="KW-0902">Two-component regulatory system</keyword>
<evidence type="ECO:0000256" key="1">
    <source>
        <dbReference type="ARBA" id="ARBA00000085"/>
    </source>
</evidence>
<dbReference type="GO" id="GO:0000155">
    <property type="term" value="F:phosphorelay sensor kinase activity"/>
    <property type="evidence" value="ECO:0007669"/>
    <property type="project" value="InterPro"/>
</dbReference>
<keyword evidence="6 11" id="KW-0418">Kinase</keyword>
<keyword evidence="4" id="KW-0808">Transferase</keyword>
<dbReference type="InterPro" id="IPR036890">
    <property type="entry name" value="HATPase_C_sf"/>
</dbReference>
<keyword evidence="7" id="KW-0067">ATP-binding</keyword>
<evidence type="ECO:0000256" key="3">
    <source>
        <dbReference type="ARBA" id="ARBA00022553"/>
    </source>
</evidence>
<gene>
    <name evidence="11" type="ORF">AB5J54_04340</name>
</gene>
<evidence type="ECO:0000256" key="7">
    <source>
        <dbReference type="ARBA" id="ARBA00022840"/>
    </source>
</evidence>
<dbReference type="EMBL" id="CP163444">
    <property type="protein sequence ID" value="XDQ69798.1"/>
    <property type="molecule type" value="Genomic_DNA"/>
</dbReference>
<dbReference type="PANTHER" id="PTHR24421:SF10">
    <property type="entry name" value="NITRATE_NITRITE SENSOR PROTEIN NARQ"/>
    <property type="match status" value="1"/>
</dbReference>
<evidence type="ECO:0000256" key="6">
    <source>
        <dbReference type="ARBA" id="ARBA00022777"/>
    </source>
</evidence>
<keyword evidence="5" id="KW-0547">Nucleotide-binding</keyword>
<protein>
    <recommendedName>
        <fullName evidence="2">histidine kinase</fullName>
        <ecNumber evidence="2">2.7.13.3</ecNumber>
    </recommendedName>
</protein>
<dbReference type="Gene3D" id="1.20.5.1930">
    <property type="match status" value="1"/>
</dbReference>
<dbReference type="Gene3D" id="3.30.565.10">
    <property type="entry name" value="Histidine kinase-like ATPase, C-terminal domain"/>
    <property type="match status" value="1"/>
</dbReference>
<dbReference type="GO" id="GO:0016020">
    <property type="term" value="C:membrane"/>
    <property type="evidence" value="ECO:0007669"/>
    <property type="project" value="InterPro"/>
</dbReference>
<dbReference type="InterPro" id="IPR011712">
    <property type="entry name" value="Sig_transdc_His_kin_sub3_dim/P"/>
</dbReference>
<keyword evidence="9" id="KW-1133">Transmembrane helix</keyword>
<dbReference type="CDD" id="cd16917">
    <property type="entry name" value="HATPase_UhpB-NarQ-NarX-like"/>
    <property type="match status" value="1"/>
</dbReference>
<dbReference type="Pfam" id="PF07730">
    <property type="entry name" value="HisKA_3"/>
    <property type="match status" value="1"/>
</dbReference>
<dbReference type="GO" id="GO:0046983">
    <property type="term" value="F:protein dimerization activity"/>
    <property type="evidence" value="ECO:0007669"/>
    <property type="project" value="InterPro"/>
</dbReference>
<feature type="transmembrane region" description="Helical" evidence="9">
    <location>
        <begin position="48"/>
        <end position="65"/>
    </location>
</feature>
<dbReference type="InterPro" id="IPR003594">
    <property type="entry name" value="HATPase_dom"/>
</dbReference>
<feature type="domain" description="Histidine kinase/HSP90-like ATPase" evidence="10">
    <location>
        <begin position="330"/>
        <end position="436"/>
    </location>
</feature>
<proteinExistence type="predicted"/>
<feature type="transmembrane region" description="Helical" evidence="9">
    <location>
        <begin position="20"/>
        <end position="42"/>
    </location>
</feature>
<evidence type="ECO:0000256" key="4">
    <source>
        <dbReference type="ARBA" id="ARBA00022679"/>
    </source>
</evidence>
<evidence type="ECO:0000259" key="10">
    <source>
        <dbReference type="SMART" id="SM00387"/>
    </source>
</evidence>
<feature type="transmembrane region" description="Helical" evidence="9">
    <location>
        <begin position="170"/>
        <end position="190"/>
    </location>
</feature>
<evidence type="ECO:0000256" key="5">
    <source>
        <dbReference type="ARBA" id="ARBA00022741"/>
    </source>
</evidence>
<evidence type="ECO:0000256" key="2">
    <source>
        <dbReference type="ARBA" id="ARBA00012438"/>
    </source>
</evidence>
<dbReference type="SUPFAM" id="SSF55874">
    <property type="entry name" value="ATPase domain of HSP90 chaperone/DNA topoisomerase II/histidine kinase"/>
    <property type="match status" value="1"/>
</dbReference>
<dbReference type="Pfam" id="PF02518">
    <property type="entry name" value="HATPase_c"/>
    <property type="match status" value="1"/>
</dbReference>
<dbReference type="PANTHER" id="PTHR24421">
    <property type="entry name" value="NITRATE/NITRITE SENSOR PROTEIN NARX-RELATED"/>
    <property type="match status" value="1"/>
</dbReference>
<evidence type="ECO:0000313" key="11">
    <source>
        <dbReference type="EMBL" id="XDQ69798.1"/>
    </source>
</evidence>
<comment type="catalytic activity">
    <reaction evidence="1">
        <text>ATP + protein L-histidine = ADP + protein N-phospho-L-histidine.</text>
        <dbReference type="EC" id="2.7.13.3"/>
    </reaction>
</comment>